<evidence type="ECO:0000313" key="9">
    <source>
        <dbReference type="Proteomes" id="UP001598448"/>
    </source>
</evidence>
<evidence type="ECO:0000256" key="6">
    <source>
        <dbReference type="SAM" id="SignalP"/>
    </source>
</evidence>
<feature type="chain" id="PRO_5045222894" description="5'-nucleotidase" evidence="6">
    <location>
        <begin position="30"/>
        <end position="356"/>
    </location>
</feature>
<dbReference type="InterPro" id="IPR036523">
    <property type="entry name" value="SurE-like_sf"/>
</dbReference>
<dbReference type="InterPro" id="IPR030048">
    <property type="entry name" value="SurE"/>
</dbReference>
<dbReference type="PANTHER" id="PTHR30457">
    <property type="entry name" value="5'-NUCLEOTIDASE SURE"/>
    <property type="match status" value="1"/>
</dbReference>
<keyword evidence="9" id="KW-1185">Reference proteome</keyword>
<dbReference type="Pfam" id="PF01975">
    <property type="entry name" value="SurE"/>
    <property type="match status" value="1"/>
</dbReference>
<evidence type="ECO:0000256" key="5">
    <source>
        <dbReference type="ARBA" id="ARBA00022801"/>
    </source>
</evidence>
<sequence length="356" mass="36489">MTDTTGRRATAVLAATGALLLAVTAGARAEVPPPDRDQRQGGAQPLAGLRVLMSNDDSMQMARPDASDGKGLYEARRALCAAGADVVVMAPWANQSGAGTSATSGGHLTVQRRAVLPGDYAKDCSGAPSRGAVYGVCKGASACGPQSASATPADTVRLGLGGALAAKAGWADGPDLVVSGSNYGPNVASVVNESGTVGAALAAIDEGVPAVALNSSYDPAVTTSLEVADRTYRRTGEFGADFIGQLHRRGLLTAKFVVNVNYPHLAEGQRPRGTAWTSVGTQKVVRSVYYRGSGDTFAVGGEICPPGAAECRPETKRDADFALLRRGHVTVTPVSPDRTFTGSEAARLAGYVRTSR</sequence>
<comment type="catalytic activity">
    <reaction evidence="1">
        <text>a ribonucleoside 5'-phosphate + H2O = a ribonucleoside + phosphate</text>
        <dbReference type="Rhea" id="RHEA:12484"/>
        <dbReference type="ChEBI" id="CHEBI:15377"/>
        <dbReference type="ChEBI" id="CHEBI:18254"/>
        <dbReference type="ChEBI" id="CHEBI:43474"/>
        <dbReference type="ChEBI" id="CHEBI:58043"/>
        <dbReference type="EC" id="3.1.3.5"/>
    </reaction>
</comment>
<dbReference type="SUPFAM" id="SSF64167">
    <property type="entry name" value="SurE-like"/>
    <property type="match status" value="1"/>
</dbReference>
<accession>A0ABW6FMN1</accession>
<gene>
    <name evidence="8" type="primary">surE</name>
    <name evidence="8" type="ORF">ACFWJN_18560</name>
</gene>
<dbReference type="EMBL" id="JBHXIJ010000129">
    <property type="protein sequence ID" value="MFD5100943.1"/>
    <property type="molecule type" value="Genomic_DNA"/>
</dbReference>
<organism evidence="8 9">
    <name type="scientific">Streptomyces albidochromogenes</name>
    <dbReference type="NCBI Taxonomy" id="329524"/>
    <lineage>
        <taxon>Bacteria</taxon>
        <taxon>Bacillati</taxon>
        <taxon>Actinomycetota</taxon>
        <taxon>Actinomycetes</taxon>
        <taxon>Kitasatosporales</taxon>
        <taxon>Streptomycetaceae</taxon>
        <taxon>Streptomyces</taxon>
    </lineage>
</organism>
<evidence type="ECO:0000256" key="1">
    <source>
        <dbReference type="ARBA" id="ARBA00000815"/>
    </source>
</evidence>
<keyword evidence="6" id="KW-0732">Signal</keyword>
<dbReference type="Proteomes" id="UP001598448">
    <property type="component" value="Unassembled WGS sequence"/>
</dbReference>
<dbReference type="EC" id="3.1.3.5" evidence="3"/>
<reference evidence="8 9" key="1">
    <citation type="submission" date="2024-09" db="EMBL/GenBank/DDBJ databases">
        <title>The Natural Products Discovery Center: Release of the First 8490 Sequenced Strains for Exploring Actinobacteria Biosynthetic Diversity.</title>
        <authorList>
            <person name="Kalkreuter E."/>
            <person name="Kautsar S.A."/>
            <person name="Yang D."/>
            <person name="Bader C.D."/>
            <person name="Teijaro C.N."/>
            <person name="Fluegel L."/>
            <person name="Davis C.M."/>
            <person name="Simpson J.R."/>
            <person name="Lauterbach L."/>
            <person name="Steele A.D."/>
            <person name="Gui C."/>
            <person name="Meng S."/>
            <person name="Li G."/>
            <person name="Viehrig K."/>
            <person name="Ye F."/>
            <person name="Su P."/>
            <person name="Kiefer A.F."/>
            <person name="Nichols A."/>
            <person name="Cepeda A.J."/>
            <person name="Yan W."/>
            <person name="Fan B."/>
            <person name="Jiang Y."/>
            <person name="Adhikari A."/>
            <person name="Zheng C.-J."/>
            <person name="Schuster L."/>
            <person name="Cowan T.M."/>
            <person name="Smanski M.J."/>
            <person name="Chevrette M.G."/>
            <person name="De Carvalho L.P.S."/>
            <person name="Shen B."/>
        </authorList>
    </citation>
    <scope>NUCLEOTIDE SEQUENCE [LARGE SCALE GENOMIC DNA]</scope>
    <source>
        <strain evidence="8 9">NPDC058348</strain>
    </source>
</reference>
<dbReference type="PANTHER" id="PTHR30457:SF0">
    <property type="entry name" value="PHOSPHATASE, PUTATIVE (AFU_ORTHOLOGUE AFUA_4G01070)-RELATED"/>
    <property type="match status" value="1"/>
</dbReference>
<evidence type="ECO:0000256" key="2">
    <source>
        <dbReference type="ARBA" id="ARBA00011062"/>
    </source>
</evidence>
<feature type="domain" description="Survival protein SurE-like phosphatase/nucleotidase" evidence="7">
    <location>
        <begin position="51"/>
        <end position="283"/>
    </location>
</feature>
<feature type="signal peptide" evidence="6">
    <location>
        <begin position="1"/>
        <end position="29"/>
    </location>
</feature>
<dbReference type="GO" id="GO:0008253">
    <property type="term" value="F:5'-nucleotidase activity"/>
    <property type="evidence" value="ECO:0007669"/>
    <property type="project" value="UniProtKB-EC"/>
</dbReference>
<comment type="caution">
    <text evidence="8">The sequence shown here is derived from an EMBL/GenBank/DDBJ whole genome shotgun (WGS) entry which is preliminary data.</text>
</comment>
<dbReference type="RefSeq" id="WP_386715534.1">
    <property type="nucleotide sequence ID" value="NZ_JBHXIJ010000129.1"/>
</dbReference>
<evidence type="ECO:0000259" key="7">
    <source>
        <dbReference type="Pfam" id="PF01975"/>
    </source>
</evidence>
<dbReference type="Gene3D" id="3.40.1210.10">
    <property type="entry name" value="Survival protein SurE-like phosphatase/nucleotidase"/>
    <property type="match status" value="1"/>
</dbReference>
<comment type="similarity">
    <text evidence="2">Belongs to the SurE nucleotidase family.</text>
</comment>
<evidence type="ECO:0000313" key="8">
    <source>
        <dbReference type="EMBL" id="MFD5100943.1"/>
    </source>
</evidence>
<evidence type="ECO:0000256" key="3">
    <source>
        <dbReference type="ARBA" id="ARBA00012643"/>
    </source>
</evidence>
<proteinExistence type="inferred from homology"/>
<dbReference type="InterPro" id="IPR002828">
    <property type="entry name" value="SurE-like_Pase/nucleotidase"/>
</dbReference>
<evidence type="ECO:0000256" key="4">
    <source>
        <dbReference type="ARBA" id="ARBA00022723"/>
    </source>
</evidence>
<name>A0ABW6FMN1_9ACTN</name>
<keyword evidence="5 8" id="KW-0378">Hydrolase</keyword>
<keyword evidence="4" id="KW-0479">Metal-binding</keyword>
<protein>
    <recommendedName>
        <fullName evidence="3">5'-nucleotidase</fullName>
        <ecNumber evidence="3">3.1.3.5</ecNumber>
    </recommendedName>
</protein>